<evidence type="ECO:0000313" key="4">
    <source>
        <dbReference type="EMBL" id="OWY36161.1"/>
    </source>
</evidence>
<dbReference type="SUPFAM" id="SSF49899">
    <property type="entry name" value="Concanavalin A-like lectins/glucanases"/>
    <property type="match status" value="1"/>
</dbReference>
<name>A0A225SY01_9BURK</name>
<keyword evidence="2" id="KW-0732">Signal</keyword>
<feature type="chain" id="PRO_5012962995" evidence="2">
    <location>
        <begin position="32"/>
        <end position="337"/>
    </location>
</feature>
<comment type="caution">
    <text evidence="4">The sequence shown here is derived from an EMBL/GenBank/DDBJ whole genome shotgun (WGS) entry which is preliminary data.</text>
</comment>
<evidence type="ECO:0000256" key="1">
    <source>
        <dbReference type="ARBA" id="ARBA00006865"/>
    </source>
</evidence>
<feature type="signal peptide" evidence="2">
    <location>
        <begin position="1"/>
        <end position="31"/>
    </location>
</feature>
<dbReference type="Gene3D" id="2.60.120.200">
    <property type="match status" value="1"/>
</dbReference>
<dbReference type="AlphaFoldDB" id="A0A225SY01"/>
<comment type="similarity">
    <text evidence="1">Belongs to the glycosyl hydrolase 16 family.</text>
</comment>
<dbReference type="PANTHER" id="PTHR10963:SF55">
    <property type="entry name" value="GLYCOSIDE HYDROLASE FAMILY 16 PROTEIN"/>
    <property type="match status" value="1"/>
</dbReference>
<sequence>MKTKIARVRVRSLLGASLSAAVLLTSKQGLAQESINLPQPNQAVALGCVAVTAGDYPQVQLRRNFVDAFDKLDLKSNRWTPHYDAGYDDTAKRWLGYDWVVKRTLPGAQEQQIYVDPDYRGSTSAPLNLNPFTTSNGILTITADRIPPELKAALPGFQFMSGLLTTRKSFLQKYGYFEIRAKVPAGRNLLPAFWLLPFDKSWPPELDVFEAPGHEPDKIVTTVHWKEPSGQQKASGCRTVVPGFDKQFHRYGALWTPERVVYYLDRRPIAQIATPPGFDKPMYMIVNLAVGGTWVGRATDENPMPVKFEVDEISAYTLGEPDQCNVAANGVKTCQGN</sequence>
<dbReference type="CDD" id="cd08023">
    <property type="entry name" value="GH16_laminarinase_like"/>
    <property type="match status" value="1"/>
</dbReference>
<accession>A0A225SY01</accession>
<keyword evidence="5" id="KW-1185">Reference proteome</keyword>
<dbReference type="PANTHER" id="PTHR10963">
    <property type="entry name" value="GLYCOSYL HYDROLASE-RELATED"/>
    <property type="match status" value="1"/>
</dbReference>
<protein>
    <submittedName>
        <fullName evidence="4">1,3-1,4-beta-glycanase</fullName>
    </submittedName>
</protein>
<proteinExistence type="inferred from homology"/>
<evidence type="ECO:0000259" key="3">
    <source>
        <dbReference type="PROSITE" id="PS51762"/>
    </source>
</evidence>
<evidence type="ECO:0000313" key="5">
    <source>
        <dbReference type="Proteomes" id="UP000214747"/>
    </source>
</evidence>
<dbReference type="InterPro" id="IPR050546">
    <property type="entry name" value="Glycosyl_Hydrlase_16"/>
</dbReference>
<dbReference type="Pfam" id="PF00722">
    <property type="entry name" value="Glyco_hydro_16"/>
    <property type="match status" value="1"/>
</dbReference>
<feature type="domain" description="GH16" evidence="3">
    <location>
        <begin position="32"/>
        <end position="321"/>
    </location>
</feature>
<dbReference type="RefSeq" id="WP_088753717.1">
    <property type="nucleotide sequence ID" value="NZ_NJGV01000002.1"/>
</dbReference>
<dbReference type="GO" id="GO:0004553">
    <property type="term" value="F:hydrolase activity, hydrolyzing O-glycosyl compounds"/>
    <property type="evidence" value="ECO:0007669"/>
    <property type="project" value="InterPro"/>
</dbReference>
<dbReference type="EMBL" id="NJGV01000002">
    <property type="protein sequence ID" value="OWY36161.1"/>
    <property type="molecule type" value="Genomic_DNA"/>
</dbReference>
<evidence type="ECO:0000256" key="2">
    <source>
        <dbReference type="SAM" id="SignalP"/>
    </source>
</evidence>
<dbReference type="PROSITE" id="PS51762">
    <property type="entry name" value="GH16_2"/>
    <property type="match status" value="1"/>
</dbReference>
<dbReference type="Proteomes" id="UP000214747">
    <property type="component" value="Unassembled WGS sequence"/>
</dbReference>
<dbReference type="InterPro" id="IPR013320">
    <property type="entry name" value="ConA-like_dom_sf"/>
</dbReference>
<reference evidence="4 5" key="1">
    <citation type="journal article" date="2010" name="Int. J. Syst. Evol. Microbiol.">
        <title>Reclassification of Herbaspirillum putei as a later heterotypic synonym of Herbaspirillum huttiense, with the description of H. huttiense subsp. huttiense subsp. nov. and H. huttiense subsp. putei subsp. nov., comb. nov., and description of Herbaspirillum aquaticum sp. nov.</title>
        <authorList>
            <person name="Dobritsa A.P."/>
            <person name="Reddy M.C."/>
            <person name="Samadpour M."/>
        </authorList>
    </citation>
    <scope>NUCLEOTIDE SEQUENCE [LARGE SCALE GENOMIC DNA]</scope>
    <source>
        <strain evidence="4 5">IEH 4430</strain>
    </source>
</reference>
<dbReference type="GO" id="GO:0005975">
    <property type="term" value="P:carbohydrate metabolic process"/>
    <property type="evidence" value="ECO:0007669"/>
    <property type="project" value="InterPro"/>
</dbReference>
<dbReference type="InterPro" id="IPR000757">
    <property type="entry name" value="Beta-glucanase-like"/>
</dbReference>
<organism evidence="4 5">
    <name type="scientific">Herbaspirillum aquaticum</name>
    <dbReference type="NCBI Taxonomy" id="568783"/>
    <lineage>
        <taxon>Bacteria</taxon>
        <taxon>Pseudomonadati</taxon>
        <taxon>Pseudomonadota</taxon>
        <taxon>Betaproteobacteria</taxon>
        <taxon>Burkholderiales</taxon>
        <taxon>Oxalobacteraceae</taxon>
        <taxon>Herbaspirillum</taxon>
    </lineage>
</organism>
<gene>
    <name evidence="4" type="ORF">CEJ45_02820</name>
</gene>